<dbReference type="KEGG" id="maur:BOH66_16200"/>
<evidence type="ECO:0000259" key="4">
    <source>
        <dbReference type="PROSITE" id="PS50893"/>
    </source>
</evidence>
<dbReference type="AlphaFoldDB" id="A0A1P8UBX9"/>
<dbReference type="GO" id="GO:0016887">
    <property type="term" value="F:ATP hydrolysis activity"/>
    <property type="evidence" value="ECO:0007669"/>
    <property type="project" value="InterPro"/>
</dbReference>
<feature type="domain" description="ABC transporter" evidence="4">
    <location>
        <begin position="3"/>
        <end position="198"/>
    </location>
</feature>
<name>A0A1P8UBX9_9MICO</name>
<evidence type="ECO:0000256" key="1">
    <source>
        <dbReference type="ARBA" id="ARBA00022448"/>
    </source>
</evidence>
<dbReference type="InterPro" id="IPR003439">
    <property type="entry name" value="ABC_transporter-like_ATP-bd"/>
</dbReference>
<dbReference type="SMART" id="SM00382">
    <property type="entry name" value="AAA"/>
    <property type="match status" value="1"/>
</dbReference>
<evidence type="ECO:0000256" key="3">
    <source>
        <dbReference type="ARBA" id="ARBA00022840"/>
    </source>
</evidence>
<dbReference type="OrthoDB" id="4425833at2"/>
<gene>
    <name evidence="5" type="ORF">BOH66_16200</name>
</gene>
<organism evidence="5 6">
    <name type="scientific">Microbacterium aurum</name>
    <dbReference type="NCBI Taxonomy" id="36805"/>
    <lineage>
        <taxon>Bacteria</taxon>
        <taxon>Bacillati</taxon>
        <taxon>Actinomycetota</taxon>
        <taxon>Actinomycetes</taxon>
        <taxon>Micrococcales</taxon>
        <taxon>Microbacteriaceae</taxon>
        <taxon>Microbacterium</taxon>
    </lineage>
</organism>
<keyword evidence="6" id="KW-1185">Reference proteome</keyword>
<dbReference type="RefSeq" id="WP_076691961.1">
    <property type="nucleotide sequence ID" value="NZ_CP018762.1"/>
</dbReference>
<dbReference type="EMBL" id="CP018762">
    <property type="protein sequence ID" value="APZ35599.1"/>
    <property type="molecule type" value="Genomic_DNA"/>
</dbReference>
<keyword evidence="1" id="KW-0813">Transport</keyword>
<keyword evidence="3" id="KW-0067">ATP-binding</keyword>
<dbReference type="PANTHER" id="PTHR42788:SF13">
    <property type="entry name" value="ALIPHATIC SULFONATES IMPORT ATP-BINDING PROTEIN SSUB"/>
    <property type="match status" value="1"/>
</dbReference>
<protein>
    <submittedName>
        <fullName evidence="5">ABC transporter</fullName>
    </submittedName>
</protein>
<keyword evidence="2" id="KW-0547">Nucleotide-binding</keyword>
<dbReference type="PROSITE" id="PS50893">
    <property type="entry name" value="ABC_TRANSPORTER_2"/>
    <property type="match status" value="1"/>
</dbReference>
<sequence length="202" mass="21985">MRLALEDVGHAYGDASLFHELTWTFTPGTSYAITGASGSGKSTLMAIISGWIAPAEGRVLRDEVDSISWVFQNPFGVPRRTAVDHVSYPFVARGFTGEEADQRAAQLLDDFELSHVADRQFKHLSGGEAQRLMLARATAVSPDLLLVDEPTAQLDRATARVVNRVLSNVVSSETIVIVATHDEETRDACDAHLDLTSYLKGN</sequence>
<dbReference type="Gene3D" id="3.40.50.300">
    <property type="entry name" value="P-loop containing nucleotide triphosphate hydrolases"/>
    <property type="match status" value="1"/>
</dbReference>
<dbReference type="InterPro" id="IPR003593">
    <property type="entry name" value="AAA+_ATPase"/>
</dbReference>
<dbReference type="InterPro" id="IPR027417">
    <property type="entry name" value="P-loop_NTPase"/>
</dbReference>
<proteinExistence type="predicted"/>
<dbReference type="Pfam" id="PF00005">
    <property type="entry name" value="ABC_tran"/>
    <property type="match status" value="1"/>
</dbReference>
<dbReference type="Proteomes" id="UP000187185">
    <property type="component" value="Chromosome"/>
</dbReference>
<dbReference type="InterPro" id="IPR050166">
    <property type="entry name" value="ABC_transporter_ATP-bind"/>
</dbReference>
<evidence type="ECO:0000313" key="5">
    <source>
        <dbReference type="EMBL" id="APZ35599.1"/>
    </source>
</evidence>
<evidence type="ECO:0000256" key="2">
    <source>
        <dbReference type="ARBA" id="ARBA00022741"/>
    </source>
</evidence>
<accession>A0A1P8UBX9</accession>
<reference evidence="5 6" key="1">
    <citation type="submission" date="2016-12" db="EMBL/GenBank/DDBJ databases">
        <title>Complete genome sequence of Microbacterium aurum KACC 15219.</title>
        <authorList>
            <person name="Jung Y."/>
            <person name="Shin J.-H."/>
            <person name="Lee Y.-J."/>
            <person name="Yi H."/>
            <person name="Bahn Y.-S."/>
            <person name="Kim J.F."/>
            <person name="Lee D.-W."/>
        </authorList>
    </citation>
    <scope>NUCLEOTIDE SEQUENCE [LARGE SCALE GENOMIC DNA]</scope>
    <source>
        <strain evidence="5 6">KACC 15219</strain>
    </source>
</reference>
<dbReference type="STRING" id="36805.BOH66_16200"/>
<dbReference type="InterPro" id="IPR017871">
    <property type="entry name" value="ABC_transporter-like_CS"/>
</dbReference>
<dbReference type="PROSITE" id="PS00211">
    <property type="entry name" value="ABC_TRANSPORTER_1"/>
    <property type="match status" value="1"/>
</dbReference>
<evidence type="ECO:0000313" key="6">
    <source>
        <dbReference type="Proteomes" id="UP000187185"/>
    </source>
</evidence>
<dbReference type="SUPFAM" id="SSF52540">
    <property type="entry name" value="P-loop containing nucleoside triphosphate hydrolases"/>
    <property type="match status" value="1"/>
</dbReference>
<dbReference type="GO" id="GO:0005524">
    <property type="term" value="F:ATP binding"/>
    <property type="evidence" value="ECO:0007669"/>
    <property type="project" value="UniProtKB-KW"/>
</dbReference>
<dbReference type="PANTHER" id="PTHR42788">
    <property type="entry name" value="TAURINE IMPORT ATP-BINDING PROTEIN-RELATED"/>
    <property type="match status" value="1"/>
</dbReference>